<dbReference type="Pfam" id="PF01258">
    <property type="entry name" value="zf-dskA_traR"/>
    <property type="match status" value="1"/>
</dbReference>
<dbReference type="SUPFAM" id="SSF57716">
    <property type="entry name" value="Glucocorticoid receptor-like (DNA-binding domain)"/>
    <property type="match status" value="1"/>
</dbReference>
<evidence type="ECO:0000313" key="7">
    <source>
        <dbReference type="Proteomes" id="UP000834611"/>
    </source>
</evidence>
<sequence length="73" mass="8520">MKVIDRACELEQWQREQDLAQHFKQQAAQAGTGICCDCGHEIDPKRLAVNPHFERCVMCQSRVENRTKHARRI</sequence>
<evidence type="ECO:0000256" key="3">
    <source>
        <dbReference type="ARBA" id="ARBA00022833"/>
    </source>
</evidence>
<comment type="caution">
    <text evidence="6">The sequence shown here is derived from an EMBL/GenBank/DDBJ whole genome shotgun (WGS) entry which is preliminary data.</text>
</comment>
<keyword evidence="2" id="KW-0863">Zinc-finger</keyword>
<dbReference type="InterPro" id="IPR000962">
    <property type="entry name" value="Znf_DskA_TraR"/>
</dbReference>
<dbReference type="Proteomes" id="UP000834611">
    <property type="component" value="Unassembled WGS sequence"/>
</dbReference>
<keyword evidence="3" id="KW-0862">Zinc</keyword>
<evidence type="ECO:0000313" key="6">
    <source>
        <dbReference type="EMBL" id="CAB5712907.1"/>
    </source>
</evidence>
<evidence type="ECO:0000256" key="1">
    <source>
        <dbReference type="ARBA" id="ARBA00022723"/>
    </source>
</evidence>
<evidence type="ECO:0000256" key="4">
    <source>
        <dbReference type="PROSITE-ProRule" id="PRU00510"/>
    </source>
</evidence>
<evidence type="ECO:0000259" key="5">
    <source>
        <dbReference type="Pfam" id="PF01258"/>
    </source>
</evidence>
<evidence type="ECO:0000256" key="2">
    <source>
        <dbReference type="ARBA" id="ARBA00022771"/>
    </source>
</evidence>
<dbReference type="PROSITE" id="PS51128">
    <property type="entry name" value="ZF_DKSA_2"/>
    <property type="match status" value="1"/>
</dbReference>
<protein>
    <submittedName>
        <fullName evidence="6">DnaK suppressor protein</fullName>
    </submittedName>
</protein>
<dbReference type="GO" id="GO:0008270">
    <property type="term" value="F:zinc ion binding"/>
    <property type="evidence" value="ECO:0007669"/>
    <property type="project" value="UniProtKB-KW"/>
</dbReference>
<keyword evidence="1" id="KW-0479">Metal-binding</keyword>
<proteinExistence type="predicted"/>
<organism evidence="6 7">
    <name type="scientific">Providencia rettgeri</name>
    <dbReference type="NCBI Taxonomy" id="587"/>
    <lineage>
        <taxon>Bacteria</taxon>
        <taxon>Pseudomonadati</taxon>
        <taxon>Pseudomonadota</taxon>
        <taxon>Gammaproteobacteria</taxon>
        <taxon>Enterobacterales</taxon>
        <taxon>Morganellaceae</taxon>
        <taxon>Providencia</taxon>
    </lineage>
</organism>
<gene>
    <name evidence="6" type="ORF">GHA_03787</name>
</gene>
<dbReference type="RefSeq" id="WP_239407297.1">
    <property type="nucleotide sequence ID" value="NZ_CAHPRV010000003.1"/>
</dbReference>
<accession>A0A9N8D2V5</accession>
<feature type="domain" description="Zinc finger DksA/TraR C4-type" evidence="5">
    <location>
        <begin position="32"/>
        <end position="64"/>
    </location>
</feature>
<feature type="zinc finger region" description="dksA C4-type" evidence="4">
    <location>
        <begin position="35"/>
        <end position="59"/>
    </location>
</feature>
<name>A0A9N8D2V5_PRORE</name>
<dbReference type="Gene3D" id="1.20.120.910">
    <property type="entry name" value="DksA, coiled-coil domain"/>
    <property type="match status" value="1"/>
</dbReference>
<dbReference type="EMBL" id="CAHPSF010000013">
    <property type="protein sequence ID" value="CAB5712907.1"/>
    <property type="molecule type" value="Genomic_DNA"/>
</dbReference>
<reference evidence="6" key="1">
    <citation type="submission" date="2020-05" db="EMBL/GenBank/DDBJ databases">
        <authorList>
            <person name="Delgado-Blas J."/>
        </authorList>
    </citation>
    <scope>NUCLEOTIDE SEQUENCE</scope>
    <source>
        <strain evidence="6">BB1453</strain>
    </source>
</reference>
<dbReference type="AlphaFoldDB" id="A0A9N8D2V5"/>